<keyword evidence="1" id="KW-0805">Transcription regulation</keyword>
<dbReference type="InterPro" id="IPR000843">
    <property type="entry name" value="HTH_LacI"/>
</dbReference>
<name>A0A916K1U2_9BACL</name>
<dbReference type="Pfam" id="PF13377">
    <property type="entry name" value="Peripla_BP_3"/>
    <property type="match status" value="1"/>
</dbReference>
<evidence type="ECO:0000313" key="6">
    <source>
        <dbReference type="Proteomes" id="UP000693672"/>
    </source>
</evidence>
<comment type="caution">
    <text evidence="5">The sequence shown here is derived from an EMBL/GenBank/DDBJ whole genome shotgun (WGS) entry which is preliminary data.</text>
</comment>
<protein>
    <submittedName>
        <fullName evidence="5">HTH-type transcriptional repressor CytR</fullName>
    </submittedName>
</protein>
<dbReference type="GO" id="GO:0003700">
    <property type="term" value="F:DNA-binding transcription factor activity"/>
    <property type="evidence" value="ECO:0007669"/>
    <property type="project" value="TreeGrafter"/>
</dbReference>
<evidence type="ECO:0000256" key="3">
    <source>
        <dbReference type="ARBA" id="ARBA00023163"/>
    </source>
</evidence>
<dbReference type="PANTHER" id="PTHR30146:SF109">
    <property type="entry name" value="HTH-TYPE TRANSCRIPTIONAL REGULATOR GALS"/>
    <property type="match status" value="1"/>
</dbReference>
<dbReference type="InterPro" id="IPR046335">
    <property type="entry name" value="LacI/GalR-like_sensor"/>
</dbReference>
<evidence type="ECO:0000313" key="5">
    <source>
        <dbReference type="EMBL" id="CAG7623482.1"/>
    </source>
</evidence>
<dbReference type="SMART" id="SM00354">
    <property type="entry name" value="HTH_LACI"/>
    <property type="match status" value="1"/>
</dbReference>
<dbReference type="PROSITE" id="PS00356">
    <property type="entry name" value="HTH_LACI_1"/>
    <property type="match status" value="1"/>
</dbReference>
<dbReference type="CDD" id="cd01392">
    <property type="entry name" value="HTH_LacI"/>
    <property type="match status" value="1"/>
</dbReference>
<sequence length="345" mass="38624">MMKKRVTIHDIARIAGVSSATVSRVLSKSSYPVSSELRQKIEQLAEEHDYIPNMVGKQLKTHTNTTIGVIVPTISNPFYSSVVLGIEEMARRNNYHVFLCNSLQNPKQEDEYLEKLFENQVKGVILSSISFNRKLMTRLIKLGLKVIAIDQPLDLPDVLQIKFDYRKGGYMAAKYLADQGHRRIAYVTAPLDRPSRQSIYEGYLDALQEAGIALEEQLVKVSEPTGGDETRGEFENGKLLTRQLLELSELPTAIFACNDMTAFGVISELTEHGVKIPEHISVVGFDNIDFSQMIAPPLTTINQPSYEMGKLAYNMLMELMNGGQAEMDIVLQPKLVQRSTVTAVK</sequence>
<reference evidence="5" key="1">
    <citation type="submission" date="2021-06" db="EMBL/GenBank/DDBJ databases">
        <authorList>
            <person name="Criscuolo A."/>
        </authorList>
    </citation>
    <scope>NUCLEOTIDE SEQUENCE</scope>
    <source>
        <strain evidence="5">CIP111600</strain>
    </source>
</reference>
<dbReference type="PANTHER" id="PTHR30146">
    <property type="entry name" value="LACI-RELATED TRANSCRIPTIONAL REPRESSOR"/>
    <property type="match status" value="1"/>
</dbReference>
<dbReference type="PROSITE" id="PS50932">
    <property type="entry name" value="HTH_LACI_2"/>
    <property type="match status" value="1"/>
</dbReference>
<dbReference type="AlphaFoldDB" id="A0A916K1U2"/>
<evidence type="ECO:0000259" key="4">
    <source>
        <dbReference type="PROSITE" id="PS50932"/>
    </source>
</evidence>
<keyword evidence="3" id="KW-0804">Transcription</keyword>
<accession>A0A916K1U2</accession>
<evidence type="ECO:0000256" key="1">
    <source>
        <dbReference type="ARBA" id="ARBA00023015"/>
    </source>
</evidence>
<dbReference type="RefSeq" id="WP_246627414.1">
    <property type="nucleotide sequence ID" value="NZ_CAJVAS010000009.1"/>
</dbReference>
<proteinExistence type="predicted"/>
<keyword evidence="6" id="KW-1185">Reference proteome</keyword>
<dbReference type="Pfam" id="PF00356">
    <property type="entry name" value="LacI"/>
    <property type="match status" value="1"/>
</dbReference>
<dbReference type="Proteomes" id="UP000693672">
    <property type="component" value="Unassembled WGS sequence"/>
</dbReference>
<dbReference type="CDD" id="cd06267">
    <property type="entry name" value="PBP1_LacI_sugar_binding-like"/>
    <property type="match status" value="1"/>
</dbReference>
<dbReference type="EMBL" id="CAJVAS010000009">
    <property type="protein sequence ID" value="CAG7623482.1"/>
    <property type="molecule type" value="Genomic_DNA"/>
</dbReference>
<feature type="domain" description="HTH lacI-type" evidence="4">
    <location>
        <begin position="6"/>
        <end position="61"/>
    </location>
</feature>
<keyword evidence="2" id="KW-0238">DNA-binding</keyword>
<organism evidence="5 6">
    <name type="scientific">Paenibacillus solanacearum</name>
    <dbReference type="NCBI Taxonomy" id="2048548"/>
    <lineage>
        <taxon>Bacteria</taxon>
        <taxon>Bacillati</taxon>
        <taxon>Bacillota</taxon>
        <taxon>Bacilli</taxon>
        <taxon>Bacillales</taxon>
        <taxon>Paenibacillaceae</taxon>
        <taxon>Paenibacillus</taxon>
    </lineage>
</organism>
<gene>
    <name evidence="5" type="primary">cytR_2</name>
    <name evidence="5" type="ORF">PAESOLCIP111_02527</name>
</gene>
<dbReference type="GO" id="GO:0000976">
    <property type="term" value="F:transcription cis-regulatory region binding"/>
    <property type="evidence" value="ECO:0007669"/>
    <property type="project" value="TreeGrafter"/>
</dbReference>
<evidence type="ECO:0000256" key="2">
    <source>
        <dbReference type="ARBA" id="ARBA00023125"/>
    </source>
</evidence>